<evidence type="ECO:0000256" key="6">
    <source>
        <dbReference type="ARBA" id="ARBA00022946"/>
    </source>
</evidence>
<dbReference type="AlphaFoldDB" id="A0AAV8UWA8"/>
<evidence type="ECO:0000256" key="2">
    <source>
        <dbReference type="ARBA" id="ARBA00001946"/>
    </source>
</evidence>
<comment type="cofactor">
    <cofactor evidence="1">
        <name>Mn(2+)</name>
        <dbReference type="ChEBI" id="CHEBI:29035"/>
    </cofactor>
</comment>
<dbReference type="Gene3D" id="3.40.718.10">
    <property type="entry name" value="Isopropylmalate Dehydrogenase"/>
    <property type="match status" value="1"/>
</dbReference>
<dbReference type="GO" id="GO:0051287">
    <property type="term" value="F:NAD binding"/>
    <property type="evidence" value="ECO:0007669"/>
    <property type="project" value="InterPro"/>
</dbReference>
<evidence type="ECO:0000313" key="11">
    <source>
        <dbReference type="Proteomes" id="UP001157974"/>
    </source>
</evidence>
<keyword evidence="8" id="KW-0520">NAD</keyword>
<evidence type="ECO:0000259" key="9">
    <source>
        <dbReference type="SMART" id="SM01329"/>
    </source>
</evidence>
<dbReference type="GO" id="GO:0006102">
    <property type="term" value="P:isocitrate metabolic process"/>
    <property type="evidence" value="ECO:0007669"/>
    <property type="project" value="TreeGrafter"/>
</dbReference>
<dbReference type="SMART" id="SM01329">
    <property type="entry name" value="Iso_dh"/>
    <property type="match status" value="1"/>
</dbReference>
<dbReference type="FunFam" id="3.40.718.10:FF:000003">
    <property type="entry name" value="Isocitrate dehydrogenase [NAD] subunit, mitochondrial"/>
    <property type="match status" value="1"/>
</dbReference>
<dbReference type="InterPro" id="IPR019818">
    <property type="entry name" value="IsoCit/isopropylmalate_DH_CS"/>
</dbReference>
<organism evidence="10 11">
    <name type="scientific">Rhodosorus marinus</name>
    <dbReference type="NCBI Taxonomy" id="101924"/>
    <lineage>
        <taxon>Eukaryota</taxon>
        <taxon>Rhodophyta</taxon>
        <taxon>Stylonematophyceae</taxon>
        <taxon>Stylonematales</taxon>
        <taxon>Stylonemataceae</taxon>
        <taxon>Rhodosorus</taxon>
    </lineage>
</organism>
<dbReference type="GO" id="GO:0006099">
    <property type="term" value="P:tricarboxylic acid cycle"/>
    <property type="evidence" value="ECO:0007669"/>
    <property type="project" value="InterPro"/>
</dbReference>
<keyword evidence="4" id="KW-0479">Metal-binding</keyword>
<protein>
    <recommendedName>
        <fullName evidence="9">Isopropylmalate dehydrogenase-like domain-containing protein</fullName>
    </recommendedName>
</protein>
<evidence type="ECO:0000256" key="4">
    <source>
        <dbReference type="ARBA" id="ARBA00022723"/>
    </source>
</evidence>
<dbReference type="GO" id="GO:0005739">
    <property type="term" value="C:mitochondrion"/>
    <property type="evidence" value="ECO:0007669"/>
    <property type="project" value="TreeGrafter"/>
</dbReference>
<dbReference type="Proteomes" id="UP001157974">
    <property type="component" value="Unassembled WGS sequence"/>
</dbReference>
<comment type="caution">
    <text evidence="10">The sequence shown here is derived from an EMBL/GenBank/DDBJ whole genome shotgun (WGS) entry which is preliminary data.</text>
</comment>
<dbReference type="Pfam" id="PF00180">
    <property type="entry name" value="Iso_dh"/>
    <property type="match status" value="1"/>
</dbReference>
<evidence type="ECO:0000256" key="8">
    <source>
        <dbReference type="ARBA" id="ARBA00023027"/>
    </source>
</evidence>
<comment type="cofactor">
    <cofactor evidence="2">
        <name>Mg(2+)</name>
        <dbReference type="ChEBI" id="CHEBI:18420"/>
    </cofactor>
</comment>
<dbReference type="InterPro" id="IPR004434">
    <property type="entry name" value="Isocitrate_DH_NAD"/>
</dbReference>
<dbReference type="InterPro" id="IPR024084">
    <property type="entry name" value="IsoPropMal-DH-like_dom"/>
</dbReference>
<evidence type="ECO:0000256" key="3">
    <source>
        <dbReference type="ARBA" id="ARBA00007769"/>
    </source>
</evidence>
<keyword evidence="11" id="KW-1185">Reference proteome</keyword>
<proteinExistence type="inferred from homology"/>
<evidence type="ECO:0000256" key="7">
    <source>
        <dbReference type="ARBA" id="ARBA00023002"/>
    </source>
</evidence>
<dbReference type="GO" id="GO:0004449">
    <property type="term" value="F:isocitrate dehydrogenase (NAD+) activity"/>
    <property type="evidence" value="ECO:0007669"/>
    <property type="project" value="TreeGrafter"/>
</dbReference>
<keyword evidence="6" id="KW-0809">Transit peptide</keyword>
<dbReference type="SUPFAM" id="SSF53659">
    <property type="entry name" value="Isocitrate/Isopropylmalate dehydrogenase-like"/>
    <property type="match status" value="1"/>
</dbReference>
<evidence type="ECO:0000256" key="1">
    <source>
        <dbReference type="ARBA" id="ARBA00001936"/>
    </source>
</evidence>
<evidence type="ECO:0000256" key="5">
    <source>
        <dbReference type="ARBA" id="ARBA00022842"/>
    </source>
</evidence>
<reference evidence="10 11" key="1">
    <citation type="journal article" date="2023" name="Nat. Commun.">
        <title>Origin of minicircular mitochondrial genomes in red algae.</title>
        <authorList>
            <person name="Lee Y."/>
            <person name="Cho C.H."/>
            <person name="Lee Y.M."/>
            <person name="Park S.I."/>
            <person name="Yang J.H."/>
            <person name="West J.A."/>
            <person name="Bhattacharya D."/>
            <person name="Yoon H.S."/>
        </authorList>
    </citation>
    <scope>NUCLEOTIDE SEQUENCE [LARGE SCALE GENOMIC DNA]</scope>
    <source>
        <strain evidence="10 11">CCMP1338</strain>
        <tissue evidence="10">Whole cell</tissue>
    </source>
</reference>
<comment type="similarity">
    <text evidence="3">Belongs to the isocitrate and isopropylmalate dehydrogenases family.</text>
</comment>
<dbReference type="GO" id="GO:0000287">
    <property type="term" value="F:magnesium ion binding"/>
    <property type="evidence" value="ECO:0007669"/>
    <property type="project" value="InterPro"/>
</dbReference>
<feature type="domain" description="Isopropylmalate dehydrogenase-like" evidence="9">
    <location>
        <begin position="22"/>
        <end position="346"/>
    </location>
</feature>
<dbReference type="NCBIfam" id="TIGR00175">
    <property type="entry name" value="mito_nad_idh"/>
    <property type="match status" value="1"/>
</dbReference>
<evidence type="ECO:0000313" key="10">
    <source>
        <dbReference type="EMBL" id="KAJ8905537.1"/>
    </source>
</evidence>
<keyword evidence="5" id="KW-0460">Magnesium</keyword>
<dbReference type="PANTHER" id="PTHR11835">
    <property type="entry name" value="DECARBOXYLATING DEHYDROGENASES-ISOCITRATE, ISOPROPYLMALATE, TARTRATE"/>
    <property type="match status" value="1"/>
</dbReference>
<sequence>MGSRFHSVGRRLSSSSAGKSFRATLFPGHGIGPEISAAVVEILEASKVPITWEEHIISVDNVKPGQDIVSREALDSVLKNGYALKGPMATPIGKGYRSLNLTLRKELGLYANVRPCKSIPGVNTAYQDVDVVTVRENTEGEYSGLEHEVAPGVVESLKVITKSASLKVAEYAFAYARANKRKMVTAVHKASVMKMSDGLFLSCAQQVAKNYPDIHYEEMLIDNAASYLVSNPGRMDVMVMPNLYGDIVSDLCAGLIGGLGLTPSGNMGKGCMMAEAVHGTAPDIQGMDMANPTALLMSALMMLRSMDLHDTADKIAKATYSVLKEAKYTTKDIGGNSSCSDYTKAIIDRIDI</sequence>
<accession>A0AAV8UWA8</accession>
<dbReference type="EMBL" id="JAMWBK010000004">
    <property type="protein sequence ID" value="KAJ8905537.1"/>
    <property type="molecule type" value="Genomic_DNA"/>
</dbReference>
<dbReference type="PROSITE" id="PS00470">
    <property type="entry name" value="IDH_IMDH"/>
    <property type="match status" value="1"/>
</dbReference>
<name>A0AAV8UWA8_9RHOD</name>
<gene>
    <name evidence="10" type="ORF">NDN08_002044</name>
</gene>
<dbReference type="PANTHER" id="PTHR11835:SF34">
    <property type="entry name" value="ISOCITRATE DEHYDROGENASE [NAD] SUBUNIT ALPHA, MITOCHONDRIAL"/>
    <property type="match status" value="1"/>
</dbReference>
<keyword evidence="7" id="KW-0560">Oxidoreductase</keyword>